<dbReference type="KEGG" id="dai:Desaci_1671"/>
<dbReference type="HOGENOM" id="CLU_3327179_0_0_9"/>
<keyword evidence="2" id="KW-1185">Reference proteome</keyword>
<proteinExistence type="predicted"/>
<sequence>MLGFGFLPFALGLGLGATIARPRYYPSAYPYAYPPYPYGWF</sequence>
<gene>
    <name evidence="1" type="ordered locus">Desaci_1671</name>
</gene>
<dbReference type="AlphaFoldDB" id="I4D4E1"/>
<protein>
    <submittedName>
        <fullName evidence="1">Uncharacterized protein</fullName>
    </submittedName>
</protein>
<accession>I4D4E1</accession>
<evidence type="ECO:0000313" key="2">
    <source>
        <dbReference type="Proteomes" id="UP000002892"/>
    </source>
</evidence>
<dbReference type="STRING" id="646529.Desaci_1671"/>
<dbReference type="RefSeq" id="WP_014826671.1">
    <property type="nucleotide sequence ID" value="NC_018068.1"/>
</dbReference>
<reference evidence="1 2" key="1">
    <citation type="journal article" date="2012" name="J. Bacteriol.">
        <title>Complete genome sequences of Desulfosporosinus orientis DSM765T, Desulfosporosinus youngiae DSM17734T, Desulfosporosinus meridiei DSM13257T, and Desulfosporosinus acidiphilus DSM22704T.</title>
        <authorList>
            <person name="Pester M."/>
            <person name="Brambilla E."/>
            <person name="Alazard D."/>
            <person name="Rattei T."/>
            <person name="Weinmaier T."/>
            <person name="Han J."/>
            <person name="Lucas S."/>
            <person name="Lapidus A."/>
            <person name="Cheng J.F."/>
            <person name="Goodwin L."/>
            <person name="Pitluck S."/>
            <person name="Peters L."/>
            <person name="Ovchinnikova G."/>
            <person name="Teshima H."/>
            <person name="Detter J.C."/>
            <person name="Han C.S."/>
            <person name="Tapia R."/>
            <person name="Land M.L."/>
            <person name="Hauser L."/>
            <person name="Kyrpides N.C."/>
            <person name="Ivanova N.N."/>
            <person name="Pagani I."/>
            <person name="Huntmann M."/>
            <person name="Wei C.L."/>
            <person name="Davenport K.W."/>
            <person name="Daligault H."/>
            <person name="Chain P.S."/>
            <person name="Chen A."/>
            <person name="Mavromatis K."/>
            <person name="Markowitz V."/>
            <person name="Szeto E."/>
            <person name="Mikhailova N."/>
            <person name="Pati A."/>
            <person name="Wagner M."/>
            <person name="Woyke T."/>
            <person name="Ollivier B."/>
            <person name="Klenk H.P."/>
            <person name="Spring S."/>
            <person name="Loy A."/>
        </authorList>
    </citation>
    <scope>NUCLEOTIDE SEQUENCE [LARGE SCALE GENOMIC DNA]</scope>
    <source>
        <strain evidence="2">DSM 22704 / JCM 16185 / SJ4</strain>
    </source>
</reference>
<organism evidence="1 2">
    <name type="scientific">Desulfosporosinus acidiphilus (strain DSM 22704 / JCM 16185 / SJ4)</name>
    <dbReference type="NCBI Taxonomy" id="646529"/>
    <lineage>
        <taxon>Bacteria</taxon>
        <taxon>Bacillati</taxon>
        <taxon>Bacillota</taxon>
        <taxon>Clostridia</taxon>
        <taxon>Eubacteriales</taxon>
        <taxon>Desulfitobacteriaceae</taxon>
        <taxon>Desulfosporosinus</taxon>
    </lineage>
</organism>
<dbReference type="EMBL" id="CP003639">
    <property type="protein sequence ID" value="AFM40665.1"/>
    <property type="molecule type" value="Genomic_DNA"/>
</dbReference>
<name>I4D4E1_DESAJ</name>
<evidence type="ECO:0000313" key="1">
    <source>
        <dbReference type="EMBL" id="AFM40665.1"/>
    </source>
</evidence>
<dbReference type="Proteomes" id="UP000002892">
    <property type="component" value="Chromosome"/>
</dbReference>